<dbReference type="EC" id="2.1.1.197" evidence="3 8"/>
<dbReference type="GO" id="GO:0010340">
    <property type="term" value="F:carboxyl-O-methyltransferase activity"/>
    <property type="evidence" value="ECO:0007669"/>
    <property type="project" value="UniProtKB-UniRule"/>
</dbReference>
<reference evidence="10 11" key="1">
    <citation type="submission" date="2020-11" db="EMBL/GenBank/DDBJ databases">
        <title>Complete and Circularized Genome Assembly of a human isolate of Vibrio navarrensis biotype pommerensis with MiSeq and MinION Sequence Data.</title>
        <authorList>
            <person name="Schwartz K."/>
            <person name="Borowiak M."/>
            <person name="Deneke C."/>
            <person name="Balau V."/>
            <person name="Metelmann C."/>
            <person name="Strauch E."/>
        </authorList>
    </citation>
    <scope>NUCLEOTIDE SEQUENCE [LARGE SCALE GENOMIC DNA]</scope>
    <source>
        <strain evidence="10 11">20-VB00237</strain>
    </source>
</reference>
<sequence>MKQAESVLLSDTANSDKQAIALAFGKAAKTYDQHAAFQRDVGHRLLEKMPEDLTGRRVLDLGCGTGYFSELLRDRGASVVCADLSSQMLATARKRCGDWRVTYQVADAEALPFYAAEFDYVFSSLALQWCQDLAYPLREIKRVLKPKGTAFFSTLLDGSLLELKTAWKKIDVYQHVNHFISANQVKIALAQSHCHNHHLDLTDITVWYPSAFAVMRDLKGIGANHVSGRSHGLTSRKVLTQVEREYQTFQNHLGHVPASYKVCLGVIEI</sequence>
<dbReference type="Gene3D" id="3.40.50.150">
    <property type="entry name" value="Vaccinia Virus protein VP39"/>
    <property type="match status" value="1"/>
</dbReference>
<dbReference type="CDD" id="cd02440">
    <property type="entry name" value="AdoMet_MTases"/>
    <property type="match status" value="1"/>
</dbReference>
<evidence type="ECO:0000256" key="7">
    <source>
        <dbReference type="ARBA" id="ARBA00022756"/>
    </source>
</evidence>
<keyword evidence="7 8" id="KW-0093">Biotin biosynthesis</keyword>
<evidence type="ECO:0000256" key="8">
    <source>
        <dbReference type="HAMAP-Rule" id="MF_00835"/>
    </source>
</evidence>
<dbReference type="InterPro" id="IPR050602">
    <property type="entry name" value="Malonyl-ACP_OMT"/>
</dbReference>
<dbReference type="NCBIfam" id="TIGR02072">
    <property type="entry name" value="BioC"/>
    <property type="match status" value="1"/>
</dbReference>
<evidence type="ECO:0000256" key="4">
    <source>
        <dbReference type="ARBA" id="ARBA00022603"/>
    </source>
</evidence>
<keyword evidence="5 8" id="KW-0808">Transferase</keyword>
<dbReference type="PANTHER" id="PTHR13090:SF1">
    <property type="entry name" value="ARGININE-HYDROXYLASE NDUFAF5, MITOCHONDRIAL"/>
    <property type="match status" value="1"/>
</dbReference>
<feature type="domain" description="Methyltransferase type 11" evidence="9">
    <location>
        <begin position="59"/>
        <end position="152"/>
    </location>
</feature>
<dbReference type="GO" id="GO:0032259">
    <property type="term" value="P:methylation"/>
    <property type="evidence" value="ECO:0007669"/>
    <property type="project" value="UniProtKB-KW"/>
</dbReference>
<dbReference type="Pfam" id="PF08241">
    <property type="entry name" value="Methyltransf_11"/>
    <property type="match status" value="1"/>
</dbReference>
<gene>
    <name evidence="8 10" type="primary">bioC</name>
    <name evidence="10" type="ORF">I3X05_11210</name>
</gene>
<name>A0AAJ4I9F3_9VIBR</name>
<evidence type="ECO:0000256" key="3">
    <source>
        <dbReference type="ARBA" id="ARBA00012327"/>
    </source>
</evidence>
<proteinExistence type="inferred from homology"/>
<dbReference type="InterPro" id="IPR011814">
    <property type="entry name" value="BioC"/>
</dbReference>
<accession>A0AAJ4I9F3</accession>
<comment type="similarity">
    <text evidence="8">Belongs to the methyltransferase superfamily.</text>
</comment>
<dbReference type="EMBL" id="CP065217">
    <property type="protein sequence ID" value="QPL52577.1"/>
    <property type="molecule type" value="Genomic_DNA"/>
</dbReference>
<dbReference type="GO" id="GO:0009102">
    <property type="term" value="P:biotin biosynthetic process"/>
    <property type="evidence" value="ECO:0007669"/>
    <property type="project" value="UniProtKB-UniRule"/>
</dbReference>
<dbReference type="RefSeq" id="WP_193167097.1">
    <property type="nucleotide sequence ID" value="NZ_CP065217.1"/>
</dbReference>
<evidence type="ECO:0000256" key="2">
    <source>
        <dbReference type="ARBA" id="ARBA00004746"/>
    </source>
</evidence>
<evidence type="ECO:0000259" key="9">
    <source>
        <dbReference type="Pfam" id="PF08241"/>
    </source>
</evidence>
<comment type="catalytic activity">
    <reaction evidence="1 8">
        <text>malonyl-[ACP] + S-adenosyl-L-methionine = malonyl-[ACP] methyl ester + S-adenosyl-L-homocysteine</text>
        <dbReference type="Rhea" id="RHEA:17105"/>
        <dbReference type="Rhea" id="RHEA-COMP:9623"/>
        <dbReference type="Rhea" id="RHEA-COMP:9954"/>
        <dbReference type="ChEBI" id="CHEBI:57856"/>
        <dbReference type="ChEBI" id="CHEBI:59789"/>
        <dbReference type="ChEBI" id="CHEBI:78449"/>
        <dbReference type="ChEBI" id="CHEBI:78845"/>
        <dbReference type="EC" id="2.1.1.197"/>
    </reaction>
</comment>
<dbReference type="GO" id="GO:0102130">
    <property type="term" value="F:malonyl-CoA methyltransferase activity"/>
    <property type="evidence" value="ECO:0007669"/>
    <property type="project" value="UniProtKB-EC"/>
</dbReference>
<evidence type="ECO:0000256" key="1">
    <source>
        <dbReference type="ARBA" id="ARBA00000852"/>
    </source>
</evidence>
<dbReference type="HAMAP" id="MF_00835">
    <property type="entry name" value="BioC"/>
    <property type="match status" value="1"/>
</dbReference>
<keyword evidence="6 8" id="KW-0949">S-adenosyl-L-methionine</keyword>
<evidence type="ECO:0000313" key="10">
    <source>
        <dbReference type="EMBL" id="QPL52577.1"/>
    </source>
</evidence>
<evidence type="ECO:0000256" key="5">
    <source>
        <dbReference type="ARBA" id="ARBA00022679"/>
    </source>
</evidence>
<organism evidence="10 11">
    <name type="scientific">Vibrio navarrensis</name>
    <dbReference type="NCBI Taxonomy" id="29495"/>
    <lineage>
        <taxon>Bacteria</taxon>
        <taxon>Pseudomonadati</taxon>
        <taxon>Pseudomonadota</taxon>
        <taxon>Gammaproteobacteria</taxon>
        <taxon>Vibrionales</taxon>
        <taxon>Vibrionaceae</taxon>
        <taxon>Vibrio</taxon>
    </lineage>
</organism>
<evidence type="ECO:0000256" key="6">
    <source>
        <dbReference type="ARBA" id="ARBA00022691"/>
    </source>
</evidence>
<keyword evidence="4 8" id="KW-0489">Methyltransferase</keyword>
<dbReference type="SUPFAM" id="SSF53335">
    <property type="entry name" value="S-adenosyl-L-methionine-dependent methyltransferases"/>
    <property type="match status" value="1"/>
</dbReference>
<dbReference type="Proteomes" id="UP000594435">
    <property type="component" value="Chromosome 1"/>
</dbReference>
<dbReference type="GO" id="GO:0008757">
    <property type="term" value="F:S-adenosylmethionine-dependent methyltransferase activity"/>
    <property type="evidence" value="ECO:0007669"/>
    <property type="project" value="InterPro"/>
</dbReference>
<dbReference type="InterPro" id="IPR029063">
    <property type="entry name" value="SAM-dependent_MTases_sf"/>
</dbReference>
<evidence type="ECO:0000313" key="11">
    <source>
        <dbReference type="Proteomes" id="UP000594435"/>
    </source>
</evidence>
<comment type="pathway">
    <text evidence="2 8">Cofactor biosynthesis; biotin biosynthesis.</text>
</comment>
<dbReference type="AlphaFoldDB" id="A0AAJ4I9F3"/>
<dbReference type="PANTHER" id="PTHR13090">
    <property type="entry name" value="ARGININE-HYDROXYLASE NDUFAF5, MITOCHONDRIAL"/>
    <property type="match status" value="1"/>
</dbReference>
<protein>
    <recommendedName>
        <fullName evidence="3 8">Malonyl-[acyl-carrier protein] O-methyltransferase</fullName>
        <shortName evidence="8">Malonyl-ACP O-methyltransferase</shortName>
        <ecNumber evidence="3 8">2.1.1.197</ecNumber>
    </recommendedName>
    <alternativeName>
        <fullName evidence="8">Biotin synthesis protein BioC</fullName>
    </alternativeName>
</protein>
<comment type="function">
    <text evidence="8">Converts the free carboxyl group of a malonyl-thioester to its methyl ester by transfer of a methyl group from S-adenosyl-L-methionine (SAM). It allows to synthesize pimeloyl-ACP via the fatty acid synthetic pathway.</text>
</comment>
<dbReference type="InterPro" id="IPR013216">
    <property type="entry name" value="Methyltransf_11"/>
</dbReference>